<feature type="compositionally biased region" description="Polar residues" evidence="1">
    <location>
        <begin position="230"/>
        <end position="244"/>
    </location>
</feature>
<feature type="region of interest" description="Disordered" evidence="1">
    <location>
        <begin position="118"/>
        <end position="138"/>
    </location>
</feature>
<dbReference type="Proteomes" id="UP001483337">
    <property type="component" value="Chromosome"/>
</dbReference>
<feature type="compositionally biased region" description="Polar residues" evidence="1">
    <location>
        <begin position="341"/>
        <end position="355"/>
    </location>
</feature>
<organism evidence="2 3">
    <name type="scientific">Okeanomitos corallinicola TIOX110</name>
    <dbReference type="NCBI Taxonomy" id="3133117"/>
    <lineage>
        <taxon>Bacteria</taxon>
        <taxon>Bacillati</taxon>
        <taxon>Cyanobacteriota</taxon>
        <taxon>Cyanophyceae</taxon>
        <taxon>Nostocales</taxon>
        <taxon>Aphanizomenonaceae</taxon>
        <taxon>Okeanomitos</taxon>
    </lineage>
</organism>
<feature type="region of interest" description="Disordered" evidence="1">
    <location>
        <begin position="1"/>
        <end position="28"/>
    </location>
</feature>
<protein>
    <recommendedName>
        <fullName evidence="4">Peptidase C-terminal archaeal/bacterial domain-containing protein</fullName>
    </recommendedName>
</protein>
<gene>
    <name evidence="2" type="ORF">WJM97_10305</name>
</gene>
<accession>A0ABZ2V0F4</accession>
<name>A0ABZ2V0F4_9CYAN</name>
<feature type="compositionally biased region" description="Polar residues" evidence="1">
    <location>
        <begin position="1"/>
        <end position="22"/>
    </location>
</feature>
<dbReference type="Gene3D" id="2.60.120.380">
    <property type="match status" value="6"/>
</dbReference>
<proteinExistence type="predicted"/>
<feature type="region of interest" description="Disordered" evidence="1">
    <location>
        <begin position="340"/>
        <end position="360"/>
    </location>
</feature>
<feature type="compositionally biased region" description="Polar residues" evidence="1">
    <location>
        <begin position="119"/>
        <end position="133"/>
    </location>
</feature>
<keyword evidence="3" id="KW-1185">Reference proteome</keyword>
<evidence type="ECO:0000313" key="3">
    <source>
        <dbReference type="Proteomes" id="UP001483337"/>
    </source>
</evidence>
<sequence length="921" mass="97018">MSIQNLSGDLSSSDGNNPTRSGSYYDDHRLDDLTVGQTVQINLDGSFDTYLQLVNAATGQVISFDDDGGPGLNSELSFTVQSGVNYLVRATSFGSGATGTYSLTTTQGDLEAIADQVSGDLSSSDGNNPTRSGSYYDDHRLDDLTVGQTVQINLDGSFDTYLQLVNAATGQVISFDDDGGPGLNSELSFTVQSGVNYLVRATSFGSGATGTYSLTTTQGDLEAIADQVSGDLSSSDGNNPTRSGSYYDDHRLDDLTVGQTVQINLDGSFDTYLQLVNAATGQVISFDDDGGPGLNSELSFTVQSGVNYLVRATSFGSGATGTYSLTTTQGDLEAIADQVSGDLSSSDGNNPTRSGSYYDDHRLDDLTVGQTVQINLDGSFDTYLQLVNAATGQVISFDDDGGPGLNSELSFTVQSGVNYLVRATSFGSGATGTYSLTTTQGDLEAIADQVSGDLSSSDGNNPTRSGSYYDDYRLDDLTVGQTVQINLDGSFDTYLQLVNAATGQVISFDDDGGPGLNSELSFTVQSGVNYLVRATSFGSGATGTYSLTTTQGDLEAIADVSVPNTYLPFDSTQVFNLNSNSDADHIIYLDFDGHTTNGTLWNNSYGNNIVTAAYDTDGNTASFSNAELETIWRIWQRVSEDFSPFDVNVTTAAPSTDQLINSGGSDTQWGVRVSIGGDGSWYGSAGGVAYLDSFNWYSDTPTFVFEDNLGNGNEKFTAEAISHEVGHTLGLSHDGTSTVEYYQGHGSGETGWAPILGVGYYSELTQWSQGEYSDAENQEDDLAIITSQNGFGYRVDDYGDNSSSAAALSSIGGVVENYGIIETNNDSDWFSFTTTTGNIDLDINAFERGANLDILAELYNSAGQFILGSNPVGNLSASISTTLGAGQYFLSVTGTGEGNPLGTGYSDYGSLGQYSISGTIV</sequence>
<evidence type="ECO:0000313" key="2">
    <source>
        <dbReference type="EMBL" id="WZB90045.1"/>
    </source>
</evidence>
<reference evidence="2 3" key="1">
    <citation type="submission" date="2024-04" db="EMBL/GenBank/DDBJ databases">
        <title>Okeanomitos corallinicola gen. &amp; sp. nov. (Nostocales, Cyanobacteria), a new toxic marine heterocyst-forming cyanobacterium from a coral reef.</title>
        <authorList>
            <person name="Li H."/>
            <person name="Li R."/>
            <person name="Kang J."/>
            <person name="Hii K.S."/>
            <person name="Mohamed H.F."/>
            <person name="Xu X."/>
            <person name="Luo Z."/>
        </authorList>
    </citation>
    <scope>NUCLEOTIDE SEQUENCE [LARGE SCALE GENOMIC DNA]</scope>
    <source>
        <strain evidence="2 3">TIOX110</strain>
    </source>
</reference>
<dbReference type="SUPFAM" id="SSF55486">
    <property type="entry name" value="Metalloproteases ('zincins'), catalytic domain"/>
    <property type="match status" value="1"/>
</dbReference>
<dbReference type="RefSeq" id="WP_353932940.1">
    <property type="nucleotide sequence ID" value="NZ_CP150886.1"/>
</dbReference>
<feature type="region of interest" description="Disordered" evidence="1">
    <location>
        <begin position="229"/>
        <end position="249"/>
    </location>
</feature>
<evidence type="ECO:0000256" key="1">
    <source>
        <dbReference type="SAM" id="MobiDB-lite"/>
    </source>
</evidence>
<dbReference type="EMBL" id="CP150886">
    <property type="protein sequence ID" value="WZB90045.1"/>
    <property type="molecule type" value="Genomic_DNA"/>
</dbReference>
<evidence type="ECO:0008006" key="4">
    <source>
        <dbReference type="Google" id="ProtNLM"/>
    </source>
</evidence>